<accession>A0A9X1LDY5</accession>
<evidence type="ECO:0000313" key="3">
    <source>
        <dbReference type="EMBL" id="MCB4825562.1"/>
    </source>
</evidence>
<evidence type="ECO:0000313" key="4">
    <source>
        <dbReference type="Proteomes" id="UP001139311"/>
    </source>
</evidence>
<keyword evidence="4" id="KW-1185">Reference proteome</keyword>
<gene>
    <name evidence="3" type="primary">istA</name>
    <name evidence="3" type="ORF">LHA35_28080</name>
</gene>
<feature type="domain" description="Integrase catalytic" evidence="2">
    <location>
        <begin position="115"/>
        <end position="305"/>
    </location>
</feature>
<dbReference type="RefSeq" id="WP_226614818.1">
    <property type="nucleotide sequence ID" value="NZ_JAJAQI010000128.1"/>
</dbReference>
<reference evidence="3" key="1">
    <citation type="submission" date="2021-10" db="EMBL/GenBank/DDBJ databases">
        <title>Roseicella aerolatum sp. nov., isolated from aerosols of e-waste dismantling site.</title>
        <authorList>
            <person name="Qin T."/>
        </authorList>
    </citation>
    <scope>NUCLEOTIDE SEQUENCE</scope>
    <source>
        <strain evidence="3">GB24</strain>
    </source>
</reference>
<evidence type="ECO:0000259" key="2">
    <source>
        <dbReference type="PROSITE" id="PS50994"/>
    </source>
</evidence>
<dbReference type="InterPro" id="IPR001584">
    <property type="entry name" value="Integrase_cat-core"/>
</dbReference>
<dbReference type="GO" id="GO:0015074">
    <property type="term" value="P:DNA integration"/>
    <property type="evidence" value="ECO:0007669"/>
    <property type="project" value="InterPro"/>
</dbReference>
<dbReference type="Gene3D" id="3.30.420.10">
    <property type="entry name" value="Ribonuclease H-like superfamily/Ribonuclease H"/>
    <property type="match status" value="1"/>
</dbReference>
<dbReference type="InterPro" id="IPR054353">
    <property type="entry name" value="IstA-like_C"/>
</dbReference>
<dbReference type="PROSITE" id="PS50994">
    <property type="entry name" value="INTEGRASE"/>
    <property type="match status" value="1"/>
</dbReference>
<dbReference type="EMBL" id="JAJAQI010000128">
    <property type="protein sequence ID" value="MCB4825562.1"/>
    <property type="molecule type" value="Genomic_DNA"/>
</dbReference>
<organism evidence="3 4">
    <name type="scientific">Roseicella aerolata</name>
    <dbReference type="NCBI Taxonomy" id="2883479"/>
    <lineage>
        <taxon>Bacteria</taxon>
        <taxon>Pseudomonadati</taxon>
        <taxon>Pseudomonadota</taxon>
        <taxon>Alphaproteobacteria</taxon>
        <taxon>Acetobacterales</taxon>
        <taxon>Roseomonadaceae</taxon>
        <taxon>Roseicella</taxon>
    </lineage>
</organism>
<dbReference type="InterPro" id="IPR036397">
    <property type="entry name" value="RNaseH_sf"/>
</dbReference>
<dbReference type="PANTHER" id="PTHR35004">
    <property type="entry name" value="TRANSPOSASE RV3428C-RELATED"/>
    <property type="match status" value="1"/>
</dbReference>
<proteinExistence type="inferred from homology"/>
<dbReference type="Proteomes" id="UP001139311">
    <property type="component" value="Unassembled WGS sequence"/>
</dbReference>
<name>A0A9X1LDY5_9PROT</name>
<comment type="similarity">
    <text evidence="1">Belongs to the transposase IS21/IS408/IS1162 family.</text>
</comment>
<protein>
    <submittedName>
        <fullName evidence="3">IS21 family transposase</fullName>
    </submittedName>
</protein>
<evidence type="ECO:0000256" key="1">
    <source>
        <dbReference type="ARBA" id="ARBA00009277"/>
    </source>
</evidence>
<dbReference type="Pfam" id="PF22483">
    <property type="entry name" value="Mu-transpos_C_2"/>
    <property type="match status" value="1"/>
</dbReference>
<comment type="caution">
    <text evidence="3">The sequence shown here is derived from an EMBL/GenBank/DDBJ whole genome shotgun (WGS) entry which is preliminary data.</text>
</comment>
<dbReference type="PANTHER" id="PTHR35004:SF7">
    <property type="entry name" value="INTEGRASE PROTEIN"/>
    <property type="match status" value="1"/>
</dbReference>
<dbReference type="InterPro" id="IPR012337">
    <property type="entry name" value="RNaseH-like_sf"/>
</dbReference>
<dbReference type="SUPFAM" id="SSF53098">
    <property type="entry name" value="Ribonuclease H-like"/>
    <property type="match status" value="1"/>
</dbReference>
<dbReference type="AlphaFoldDB" id="A0A9X1LDY5"/>
<dbReference type="GO" id="GO:0003676">
    <property type="term" value="F:nucleic acid binding"/>
    <property type="evidence" value="ECO:0007669"/>
    <property type="project" value="InterPro"/>
</dbReference>
<dbReference type="NCBIfam" id="NF033546">
    <property type="entry name" value="transpos_IS21"/>
    <property type="match status" value="1"/>
</dbReference>
<sequence length="493" mass="54473">MRLYMTLRRTEPVPVAAAKAGFSTATAYRIEGDPRPPSDRAVPRGRRRPDPLAVIWESEVVPLLQAAPGLRPIAVFDEMRRRHPELGAGIRRTLERRIRAWRAVHGPEQEVIFRQVHQPGRLGLSDFTDMRELAVTIAGVPLEHRLYHFRLPYSGFEHAHVVLGGESYVALAGGLQNALWALGGAPLEHRSDSLSAAFRNLGHDAQEDLTRRYDALCAHYGMQPSRNNPGIAHENGAIESAHGHLKAAIADALLLRGSRDFPELAAYRAFVDEVVGRHNARIAPRIALEREALQDLPARRTTDHEEAVVTVTSSSGFTLRKVFYSVPSRLIGHRLRVRLFDDRLEVFLGGTPQFTLPRGRSHPDGRHGHVVDYRHVIHALRRKPMALLGLVYRDSLFPRAAYARAFAAMRAVLPDRMACRLAVELLALAHERACEAELAGLIEADLDAGRLPDMAAIRARFVPDAAALPAVTIRHPDLSAYEGLATSSAGDAA</sequence>